<dbReference type="AlphaFoldDB" id="A0A3T0D656"/>
<evidence type="ECO:0000256" key="1">
    <source>
        <dbReference type="SAM" id="Coils"/>
    </source>
</evidence>
<dbReference type="EMBL" id="CP034791">
    <property type="protein sequence ID" value="AZT90571.1"/>
    <property type="molecule type" value="Genomic_DNA"/>
</dbReference>
<dbReference type="InterPro" id="IPR002826">
    <property type="entry name" value="MptE-like"/>
</dbReference>
<evidence type="ECO:0000259" key="2">
    <source>
        <dbReference type="Pfam" id="PF01973"/>
    </source>
</evidence>
<sequence>MEEIFKKNVQILRERFNIIFEMNQENLKEEMLDLIGELNEYEKNADSIEINQWKSDIIIVFIGFGTGNFIRRILDALPDDGILIIIEPSYEILNKVFFSESFEDILIDERVFFIIDNGSEKLINIIEEIIPWELSLRLKNLVHPFYKKYFGVYVEKIENRLDEFRIIKETEIKTIFYSSHVIKKNMLANLIFIPESNLGNTWENYFKGIPAIIIGAGPSLDNDINELKKAKGKAILIAVGRVLKRLLQMGVIPDFVVSVDYSERNYNFFKEIDYSNIPLVYGIGVNSNILKNHTGKKILMLTAADSFVNKLLAKMGYEYNLFKGGGSVSCFAYEFTRVLGANPIILVGHDFAFTDNKVYSNISLHEGEKNEIREDELLWVESNDGRKVATNKIYFGFLKWFENEIEKDKEKIRVINVSERGAKIRGTIVMRLGTVIEEYCYKTINIEKYMNTMSHEYLIDKEIYIKLLNEVKNQLSELKLIGEIGINICNQFFEKVIREEKFHMANYFSDLLTDIENELLEKELAYTLVEELMIKENYIINNMDDSFLEPKAFLKSFYLKNKMLYESIIKYSQYAGDSIHCLVE</sequence>
<dbReference type="Pfam" id="PF01973">
    <property type="entry name" value="MptE-like"/>
    <property type="match status" value="1"/>
</dbReference>
<organism evidence="3 4">
    <name type="scientific">Caldicellulosiruptor changbaiensis</name>
    <dbReference type="NCBI Taxonomy" id="1222016"/>
    <lineage>
        <taxon>Bacteria</taxon>
        <taxon>Bacillati</taxon>
        <taxon>Bacillota</taxon>
        <taxon>Bacillota incertae sedis</taxon>
        <taxon>Caldicellulosiruptorales</taxon>
        <taxon>Caldicellulosiruptoraceae</taxon>
        <taxon>Caldicellulosiruptor</taxon>
    </lineage>
</organism>
<feature type="coiled-coil region" evidence="1">
    <location>
        <begin position="24"/>
        <end position="51"/>
    </location>
</feature>
<protein>
    <submittedName>
        <fullName evidence="3">DUF115 domain-containing protein</fullName>
    </submittedName>
</protein>
<reference evidence="3 4" key="1">
    <citation type="submission" date="2018-12" db="EMBL/GenBank/DDBJ databases">
        <title>Genome sequence from the cellulolytic species, Caldicellulosiruptor changbaiensis.</title>
        <authorList>
            <person name="Blumer-Schuette S.E."/>
            <person name="Mendoza C."/>
        </authorList>
    </citation>
    <scope>NUCLEOTIDE SEQUENCE [LARGE SCALE GENOMIC DNA]</scope>
    <source>
        <strain evidence="3 4">CBS-Z</strain>
    </source>
</reference>
<accession>A0A3T0D656</accession>
<dbReference type="PANTHER" id="PTHR41786:SF1">
    <property type="entry name" value="6-HYDROXYMETHYLPTERIN DIPHOSPHOKINASE MPTE-LIKE DOMAIN-CONTAINING PROTEIN"/>
    <property type="match status" value="1"/>
</dbReference>
<gene>
    <name evidence="3" type="ORF">ELD05_07895</name>
</gene>
<proteinExistence type="predicted"/>
<feature type="domain" description="6-hydroxymethylpterin diphosphokinase MptE-like" evidence="2">
    <location>
        <begin position="184"/>
        <end position="355"/>
    </location>
</feature>
<dbReference type="PANTHER" id="PTHR41786">
    <property type="entry name" value="MOTILITY ACCESSORY FACTOR MAF"/>
    <property type="match status" value="1"/>
</dbReference>
<name>A0A3T0D656_9FIRM</name>
<dbReference type="KEGG" id="ccha:ELD05_07895"/>
<keyword evidence="4" id="KW-1185">Reference proteome</keyword>
<evidence type="ECO:0000313" key="4">
    <source>
        <dbReference type="Proteomes" id="UP000282930"/>
    </source>
</evidence>
<dbReference type="RefSeq" id="WP_127351993.1">
    <property type="nucleotide sequence ID" value="NZ_CP034791.1"/>
</dbReference>
<evidence type="ECO:0000313" key="3">
    <source>
        <dbReference type="EMBL" id="AZT90571.1"/>
    </source>
</evidence>
<dbReference type="Proteomes" id="UP000282930">
    <property type="component" value="Chromosome"/>
</dbReference>
<keyword evidence="1" id="KW-0175">Coiled coil</keyword>